<evidence type="ECO:0000313" key="1">
    <source>
        <dbReference type="EMBL" id="GAI88946.1"/>
    </source>
</evidence>
<protein>
    <submittedName>
        <fullName evidence="1">Uncharacterized protein</fullName>
    </submittedName>
</protein>
<dbReference type="EMBL" id="BARW01022795">
    <property type="protein sequence ID" value="GAI88946.1"/>
    <property type="molecule type" value="Genomic_DNA"/>
</dbReference>
<sequence length="102" mass="11191">VQQIIEAEYRVIIEPEPGASATGIVMAGPPVEGNSIDPTWLEETLKGIKWSEDTAKTWVASQFGVAAEGKLTDVLSRLTREQAEQFVKHIQEKADQNQASLL</sequence>
<proteinExistence type="predicted"/>
<gene>
    <name evidence="1" type="ORF">S12H4_37952</name>
</gene>
<feature type="non-terminal residue" evidence="1">
    <location>
        <position position="1"/>
    </location>
</feature>
<accession>X1TC53</accession>
<reference evidence="1" key="1">
    <citation type="journal article" date="2014" name="Front. Microbiol.">
        <title>High frequency of phylogenetically diverse reductive dehalogenase-homologous genes in deep subseafloor sedimentary metagenomes.</title>
        <authorList>
            <person name="Kawai M."/>
            <person name="Futagami T."/>
            <person name="Toyoda A."/>
            <person name="Takaki Y."/>
            <person name="Nishi S."/>
            <person name="Hori S."/>
            <person name="Arai W."/>
            <person name="Tsubouchi T."/>
            <person name="Morono Y."/>
            <person name="Uchiyama I."/>
            <person name="Ito T."/>
            <person name="Fujiyama A."/>
            <person name="Inagaki F."/>
            <person name="Takami H."/>
        </authorList>
    </citation>
    <scope>NUCLEOTIDE SEQUENCE</scope>
    <source>
        <strain evidence="1">Expedition CK06-06</strain>
    </source>
</reference>
<organism evidence="1">
    <name type="scientific">marine sediment metagenome</name>
    <dbReference type="NCBI Taxonomy" id="412755"/>
    <lineage>
        <taxon>unclassified sequences</taxon>
        <taxon>metagenomes</taxon>
        <taxon>ecological metagenomes</taxon>
    </lineage>
</organism>
<dbReference type="AlphaFoldDB" id="X1TC53"/>
<comment type="caution">
    <text evidence="1">The sequence shown here is derived from an EMBL/GenBank/DDBJ whole genome shotgun (WGS) entry which is preliminary data.</text>
</comment>
<name>X1TC53_9ZZZZ</name>